<evidence type="ECO:0000259" key="2">
    <source>
        <dbReference type="Pfam" id="PF12937"/>
    </source>
</evidence>
<accession>I1I1Q8</accession>
<evidence type="ECO:0000313" key="3">
    <source>
        <dbReference type="EMBL" id="KQJ95467.1"/>
    </source>
</evidence>
<evidence type="ECO:0000313" key="5">
    <source>
        <dbReference type="Proteomes" id="UP000008810"/>
    </source>
</evidence>
<keyword evidence="5" id="KW-1185">Reference proteome</keyword>
<dbReference type="Gene3D" id="1.20.1280.50">
    <property type="match status" value="1"/>
</dbReference>
<name>I1I1Q8_BRADI</name>
<feature type="domain" description="F-box" evidence="2">
    <location>
        <begin position="41"/>
        <end position="82"/>
    </location>
</feature>
<sequence>MGTRSKGKRKARPTTDQQPTPPPSRRRKAERTEGWAALASQILREILSRLPQADVLHGAGLACASWRRVAAHDPLLWRRINLADDGIPDAPSGRRAMARVAVDRSAGRYESFRSPVDGEFLHYLADK</sequence>
<organism evidence="4">
    <name type="scientific">Brachypodium distachyon</name>
    <name type="common">Purple false brome</name>
    <name type="synonym">Trachynia distachya</name>
    <dbReference type="NCBI Taxonomy" id="15368"/>
    <lineage>
        <taxon>Eukaryota</taxon>
        <taxon>Viridiplantae</taxon>
        <taxon>Streptophyta</taxon>
        <taxon>Embryophyta</taxon>
        <taxon>Tracheophyta</taxon>
        <taxon>Spermatophyta</taxon>
        <taxon>Magnoliopsida</taxon>
        <taxon>Liliopsida</taxon>
        <taxon>Poales</taxon>
        <taxon>Poaceae</taxon>
        <taxon>BOP clade</taxon>
        <taxon>Pooideae</taxon>
        <taxon>Stipodae</taxon>
        <taxon>Brachypodieae</taxon>
        <taxon>Brachypodium</taxon>
    </lineage>
</organism>
<reference evidence="4" key="3">
    <citation type="submission" date="2018-08" db="UniProtKB">
        <authorList>
            <consortium name="EnsemblPlants"/>
        </authorList>
    </citation>
    <scope>IDENTIFICATION</scope>
    <source>
        <strain evidence="4">cv. Bd21</strain>
    </source>
</reference>
<dbReference type="InParanoid" id="I1I1Q8"/>
<proteinExistence type="predicted"/>
<reference evidence="3 4" key="1">
    <citation type="journal article" date="2010" name="Nature">
        <title>Genome sequencing and analysis of the model grass Brachypodium distachyon.</title>
        <authorList>
            <consortium name="International Brachypodium Initiative"/>
        </authorList>
    </citation>
    <scope>NUCLEOTIDE SEQUENCE [LARGE SCALE GENOMIC DNA]</scope>
    <source>
        <strain evidence="3 4">Bd21</strain>
    </source>
</reference>
<dbReference type="SUPFAM" id="SSF81383">
    <property type="entry name" value="F-box domain"/>
    <property type="match status" value="1"/>
</dbReference>
<dbReference type="PANTHER" id="PTHR38926:SF69">
    <property type="entry name" value="F-BOX DOMAIN-CONTAINING PROTEIN"/>
    <property type="match status" value="1"/>
</dbReference>
<dbReference type="OrthoDB" id="688218at2759"/>
<dbReference type="HOGENOM" id="CLU_1772844_0_0_1"/>
<evidence type="ECO:0000256" key="1">
    <source>
        <dbReference type="SAM" id="MobiDB-lite"/>
    </source>
</evidence>
<protein>
    <recommendedName>
        <fullName evidence="2">F-box domain-containing protein</fullName>
    </recommendedName>
</protein>
<dbReference type="PANTHER" id="PTHR38926">
    <property type="entry name" value="F-BOX DOMAIN CONTAINING PROTEIN, EXPRESSED"/>
    <property type="match status" value="1"/>
</dbReference>
<dbReference type="InterPro" id="IPR001810">
    <property type="entry name" value="F-box_dom"/>
</dbReference>
<dbReference type="EnsemblPlants" id="KQJ95467">
    <property type="protein sequence ID" value="KQJ95467"/>
    <property type="gene ID" value="BRADI_3g17370v3"/>
</dbReference>
<dbReference type="EMBL" id="CM000882">
    <property type="protein sequence ID" value="KQJ95467.1"/>
    <property type="molecule type" value="Genomic_DNA"/>
</dbReference>
<dbReference type="InterPro" id="IPR036047">
    <property type="entry name" value="F-box-like_dom_sf"/>
</dbReference>
<dbReference type="Proteomes" id="UP000008810">
    <property type="component" value="Chromosome 3"/>
</dbReference>
<feature type="region of interest" description="Disordered" evidence="1">
    <location>
        <begin position="1"/>
        <end position="32"/>
    </location>
</feature>
<gene>
    <name evidence="3" type="ORF">BRADI_3g17370v3</name>
</gene>
<feature type="compositionally biased region" description="Basic residues" evidence="1">
    <location>
        <begin position="1"/>
        <end position="12"/>
    </location>
</feature>
<dbReference type="Pfam" id="PF12937">
    <property type="entry name" value="F-box-like"/>
    <property type="match status" value="1"/>
</dbReference>
<evidence type="ECO:0000313" key="4">
    <source>
        <dbReference type="EnsemblPlants" id="KQJ95467"/>
    </source>
</evidence>
<dbReference type="AlphaFoldDB" id="I1I1Q8"/>
<dbReference type="Gramene" id="KQJ95467">
    <property type="protein sequence ID" value="KQJ95467"/>
    <property type="gene ID" value="BRADI_3g17370v3"/>
</dbReference>
<reference evidence="3" key="2">
    <citation type="submission" date="2017-06" db="EMBL/GenBank/DDBJ databases">
        <title>WGS assembly of Brachypodium distachyon.</title>
        <authorList>
            <consortium name="The International Brachypodium Initiative"/>
            <person name="Lucas S."/>
            <person name="Harmon-Smith M."/>
            <person name="Lail K."/>
            <person name="Tice H."/>
            <person name="Grimwood J."/>
            <person name="Bruce D."/>
            <person name="Barry K."/>
            <person name="Shu S."/>
            <person name="Lindquist E."/>
            <person name="Wang M."/>
            <person name="Pitluck S."/>
            <person name="Vogel J.P."/>
            <person name="Garvin D.F."/>
            <person name="Mockler T.C."/>
            <person name="Schmutz J."/>
            <person name="Rokhsar D."/>
            <person name="Bevan M.W."/>
        </authorList>
    </citation>
    <scope>NUCLEOTIDE SEQUENCE</scope>
    <source>
        <strain evidence="3">Bd21</strain>
    </source>
</reference>